<proteinExistence type="predicted"/>
<feature type="region of interest" description="Disordered" evidence="1">
    <location>
        <begin position="1"/>
        <end position="21"/>
    </location>
</feature>
<evidence type="ECO:0000313" key="3">
    <source>
        <dbReference type="Proteomes" id="UP000011863"/>
    </source>
</evidence>
<protein>
    <submittedName>
        <fullName evidence="2">Uncharacterized protein</fullName>
    </submittedName>
</protein>
<dbReference type="RefSeq" id="WP_015442081.1">
    <property type="nucleotide sequence ID" value="NC_020520.1"/>
</dbReference>
<dbReference type="Proteomes" id="UP000011863">
    <property type="component" value="Chromosome"/>
</dbReference>
<dbReference type="KEGG" id="aym:YM304_25200"/>
<organism evidence="2 3">
    <name type="scientific">Ilumatobacter coccineus (strain NBRC 103263 / KCTC 29153 / YM16-304)</name>
    <dbReference type="NCBI Taxonomy" id="1313172"/>
    <lineage>
        <taxon>Bacteria</taxon>
        <taxon>Bacillati</taxon>
        <taxon>Actinomycetota</taxon>
        <taxon>Acidimicrobiia</taxon>
        <taxon>Acidimicrobiales</taxon>
        <taxon>Ilumatobacteraceae</taxon>
        <taxon>Ilumatobacter</taxon>
    </lineage>
</organism>
<name>A0A6C7E4T5_ILUCY</name>
<sequence>MRPFPDPSDSTTSRPGVDDRTVDDDLTVSMFGEHLVICPPERLDLETTEVLVVAAASAVAAGSTVMIDLDPDTASDELIARRPLSTTVPPCIGDDGGAVVVIGAGMVRLAARDVVWTLDLDNGRMYRSDEAIDPYFVRPGDWTALQALWVSPTHVNALTVDGRHLSALAAWTLPHAGRPAVPA</sequence>
<evidence type="ECO:0000256" key="1">
    <source>
        <dbReference type="SAM" id="MobiDB-lite"/>
    </source>
</evidence>
<dbReference type="EMBL" id="AP012057">
    <property type="protein sequence ID" value="BAN02834.1"/>
    <property type="molecule type" value="Genomic_DNA"/>
</dbReference>
<keyword evidence="3" id="KW-1185">Reference proteome</keyword>
<reference evidence="2 3" key="1">
    <citation type="journal article" date="2013" name="Int. J. Syst. Evol. Microbiol.">
        <title>Ilumatobacter nonamiense sp. nov. and Ilumatobacter coccineum sp. nov., isolated from seashore sand.</title>
        <authorList>
            <person name="Matsumoto A."/>
            <person name="Kasai H."/>
            <person name="Matsuo Y."/>
            <person name="Shizuri Y."/>
            <person name="Ichikawa N."/>
            <person name="Fujita N."/>
            <person name="Omura S."/>
            <person name="Takahashi Y."/>
        </authorList>
    </citation>
    <scope>NUCLEOTIDE SEQUENCE [LARGE SCALE GENOMIC DNA]</scope>
    <source>
        <strain evidence="3">NBRC 103263 / KCTC 29153 / YM16-304</strain>
    </source>
</reference>
<dbReference type="AlphaFoldDB" id="A0A6C7E4T5"/>
<dbReference type="OrthoDB" id="9916007at2"/>
<gene>
    <name evidence="2" type="ORF">YM304_25200</name>
</gene>
<evidence type="ECO:0000313" key="2">
    <source>
        <dbReference type="EMBL" id="BAN02834.1"/>
    </source>
</evidence>
<accession>A0A6C7E4T5</accession>